<dbReference type="InterPro" id="IPR019888">
    <property type="entry name" value="Tscrpt_reg_AsnC-like"/>
</dbReference>
<keyword evidence="1" id="KW-0805">Transcription regulation</keyword>
<dbReference type="InterPro" id="IPR000485">
    <property type="entry name" value="AsnC-type_HTH_dom"/>
</dbReference>
<evidence type="ECO:0000313" key="5">
    <source>
        <dbReference type="EMBL" id="MBN7797149.1"/>
    </source>
</evidence>
<keyword evidence="6" id="KW-1185">Reference proteome</keyword>
<evidence type="ECO:0000256" key="2">
    <source>
        <dbReference type="ARBA" id="ARBA00023125"/>
    </source>
</evidence>
<feature type="domain" description="HTH asnC-type" evidence="4">
    <location>
        <begin position="7"/>
        <end position="68"/>
    </location>
</feature>
<name>A0A939DFD2_9GAMM</name>
<dbReference type="PANTHER" id="PTHR30154:SF54">
    <property type="entry name" value="POSSIBLE TRANSCRIPTIONAL REGULATORY PROTEIN (PROBABLY LRP_ASNC-FAMILY)"/>
    <property type="match status" value="1"/>
</dbReference>
<evidence type="ECO:0000256" key="1">
    <source>
        <dbReference type="ARBA" id="ARBA00023015"/>
    </source>
</evidence>
<dbReference type="InterPro" id="IPR011008">
    <property type="entry name" value="Dimeric_a/b-barrel"/>
</dbReference>
<dbReference type="Gene3D" id="3.30.70.920">
    <property type="match status" value="1"/>
</dbReference>
<dbReference type="PROSITE" id="PS50956">
    <property type="entry name" value="HTH_ASNC_2"/>
    <property type="match status" value="1"/>
</dbReference>
<comment type="caution">
    <text evidence="5">The sequence shown here is derived from an EMBL/GenBank/DDBJ whole genome shotgun (WGS) entry which is preliminary data.</text>
</comment>
<evidence type="ECO:0000256" key="3">
    <source>
        <dbReference type="ARBA" id="ARBA00023163"/>
    </source>
</evidence>
<dbReference type="AlphaFoldDB" id="A0A939DFD2"/>
<dbReference type="PANTHER" id="PTHR30154">
    <property type="entry name" value="LEUCINE-RESPONSIVE REGULATORY PROTEIN"/>
    <property type="match status" value="1"/>
</dbReference>
<evidence type="ECO:0000259" key="4">
    <source>
        <dbReference type="PROSITE" id="PS50956"/>
    </source>
</evidence>
<organism evidence="5 6">
    <name type="scientific">Parahaliea mediterranea</name>
    <dbReference type="NCBI Taxonomy" id="651086"/>
    <lineage>
        <taxon>Bacteria</taxon>
        <taxon>Pseudomonadati</taxon>
        <taxon>Pseudomonadota</taxon>
        <taxon>Gammaproteobacteria</taxon>
        <taxon>Cellvibrionales</taxon>
        <taxon>Halieaceae</taxon>
        <taxon>Parahaliea</taxon>
    </lineage>
</organism>
<accession>A0A939DFD2</accession>
<dbReference type="SUPFAM" id="SSF54909">
    <property type="entry name" value="Dimeric alpha+beta barrel"/>
    <property type="match status" value="1"/>
</dbReference>
<dbReference type="GO" id="GO:0043200">
    <property type="term" value="P:response to amino acid"/>
    <property type="evidence" value="ECO:0007669"/>
    <property type="project" value="TreeGrafter"/>
</dbReference>
<evidence type="ECO:0000313" key="6">
    <source>
        <dbReference type="Proteomes" id="UP000664303"/>
    </source>
</evidence>
<dbReference type="GO" id="GO:0043565">
    <property type="term" value="F:sequence-specific DNA binding"/>
    <property type="evidence" value="ECO:0007669"/>
    <property type="project" value="InterPro"/>
</dbReference>
<reference evidence="5" key="1">
    <citation type="submission" date="2021-02" db="EMBL/GenBank/DDBJ databases">
        <title>PHA producing bacteria isolated from coastal sediment in Guangdong, Shenzhen.</title>
        <authorList>
            <person name="Zheng W."/>
            <person name="Yu S."/>
            <person name="Huang Y."/>
        </authorList>
    </citation>
    <scope>NUCLEOTIDE SEQUENCE</scope>
    <source>
        <strain evidence="5">TN14-10</strain>
    </source>
</reference>
<dbReference type="InterPro" id="IPR036390">
    <property type="entry name" value="WH_DNA-bd_sf"/>
</dbReference>
<keyword evidence="2" id="KW-0238">DNA-binding</keyword>
<dbReference type="Proteomes" id="UP000664303">
    <property type="component" value="Unassembled WGS sequence"/>
</dbReference>
<dbReference type="Pfam" id="PF01037">
    <property type="entry name" value="AsnC_trans_reg"/>
    <property type="match status" value="1"/>
</dbReference>
<dbReference type="Pfam" id="PF13412">
    <property type="entry name" value="HTH_24"/>
    <property type="match status" value="1"/>
</dbReference>
<sequence>MDDYSELDEADRGILKLLQNNARLTNKDLARQVGLAPSTTLIRTRRLERLGALRGYHAQVDPGALGLGLEALISVRLGRHRERDVAAFQAYVLGLPEVFHLYHTSGANDFLIHVGVADSRRLRDFAMNALTTRPEVEHLETGLIFGHWHGSAREFPPGPMPQDEPV</sequence>
<proteinExistence type="predicted"/>
<dbReference type="PRINTS" id="PR00033">
    <property type="entry name" value="HTHASNC"/>
</dbReference>
<dbReference type="SUPFAM" id="SSF46785">
    <property type="entry name" value="Winged helix' DNA-binding domain"/>
    <property type="match status" value="1"/>
</dbReference>
<dbReference type="SMART" id="SM00344">
    <property type="entry name" value="HTH_ASNC"/>
    <property type="match status" value="1"/>
</dbReference>
<dbReference type="InterPro" id="IPR019887">
    <property type="entry name" value="Tscrpt_reg_AsnC/Lrp_C"/>
</dbReference>
<dbReference type="InterPro" id="IPR036388">
    <property type="entry name" value="WH-like_DNA-bd_sf"/>
</dbReference>
<dbReference type="RefSeq" id="WP_206560593.1">
    <property type="nucleotide sequence ID" value="NZ_JAFKCZ010000007.1"/>
</dbReference>
<keyword evidence="3" id="KW-0804">Transcription</keyword>
<gene>
    <name evidence="5" type="ORF">JYP50_11130</name>
</gene>
<dbReference type="Gene3D" id="1.10.10.10">
    <property type="entry name" value="Winged helix-like DNA-binding domain superfamily/Winged helix DNA-binding domain"/>
    <property type="match status" value="1"/>
</dbReference>
<dbReference type="GO" id="GO:0005829">
    <property type="term" value="C:cytosol"/>
    <property type="evidence" value="ECO:0007669"/>
    <property type="project" value="TreeGrafter"/>
</dbReference>
<protein>
    <submittedName>
        <fullName evidence="5">Lrp/AsnC family transcriptional regulator</fullName>
    </submittedName>
</protein>
<dbReference type="EMBL" id="JAFKCZ010000007">
    <property type="protein sequence ID" value="MBN7797149.1"/>
    <property type="molecule type" value="Genomic_DNA"/>
</dbReference>